<reference evidence="1" key="2">
    <citation type="submission" date="2021-04" db="EMBL/GenBank/DDBJ databases">
        <authorList>
            <person name="Gilroy R."/>
        </authorList>
    </citation>
    <scope>NUCLEOTIDE SEQUENCE</scope>
    <source>
        <strain evidence="1">ChiHecec1B25-7008</strain>
    </source>
</reference>
<dbReference type="Proteomes" id="UP000823860">
    <property type="component" value="Unassembled WGS sequence"/>
</dbReference>
<dbReference type="GO" id="GO:0003824">
    <property type="term" value="F:catalytic activity"/>
    <property type="evidence" value="ECO:0007669"/>
    <property type="project" value="InterPro"/>
</dbReference>
<accession>A0A9D2HPW5</accession>
<evidence type="ECO:0000313" key="1">
    <source>
        <dbReference type="EMBL" id="HJA82416.1"/>
    </source>
</evidence>
<organism evidence="1 2">
    <name type="scientific">Candidatus Bacteroides intestinavium</name>
    <dbReference type="NCBI Taxonomy" id="2838469"/>
    <lineage>
        <taxon>Bacteria</taxon>
        <taxon>Pseudomonadati</taxon>
        <taxon>Bacteroidota</taxon>
        <taxon>Bacteroidia</taxon>
        <taxon>Bacteroidales</taxon>
        <taxon>Bacteroidaceae</taxon>
        <taxon>Bacteroides</taxon>
    </lineage>
</organism>
<dbReference type="SUPFAM" id="SSF53927">
    <property type="entry name" value="Cytidine deaminase-like"/>
    <property type="match status" value="1"/>
</dbReference>
<dbReference type="AlphaFoldDB" id="A0A9D2HPW5"/>
<gene>
    <name evidence="1" type="ORF">H9785_00355</name>
</gene>
<protein>
    <submittedName>
        <fullName evidence="1">DUF1893 domain-containing protein</fullName>
    </submittedName>
</protein>
<name>A0A9D2HPW5_9BACE</name>
<dbReference type="InterPro" id="IPR037081">
    <property type="entry name" value="Hyp_TM1506"/>
</dbReference>
<dbReference type="EMBL" id="DWZE01000005">
    <property type="protein sequence ID" value="HJA82416.1"/>
    <property type="molecule type" value="Genomic_DNA"/>
</dbReference>
<reference evidence="1" key="1">
    <citation type="journal article" date="2021" name="PeerJ">
        <title>Extensive microbial diversity within the chicken gut microbiome revealed by metagenomics and culture.</title>
        <authorList>
            <person name="Gilroy R."/>
            <person name="Ravi A."/>
            <person name="Getino M."/>
            <person name="Pursley I."/>
            <person name="Horton D.L."/>
            <person name="Alikhan N.F."/>
            <person name="Baker D."/>
            <person name="Gharbi K."/>
            <person name="Hall N."/>
            <person name="Watson M."/>
            <person name="Adriaenssens E.M."/>
            <person name="Foster-Nyarko E."/>
            <person name="Jarju S."/>
            <person name="Secka A."/>
            <person name="Antonio M."/>
            <person name="Oren A."/>
            <person name="Chaudhuri R.R."/>
            <person name="La Ragione R."/>
            <person name="Hildebrand F."/>
            <person name="Pallen M.J."/>
        </authorList>
    </citation>
    <scope>NUCLEOTIDE SEQUENCE</scope>
    <source>
        <strain evidence="1">ChiHecec1B25-7008</strain>
    </source>
</reference>
<evidence type="ECO:0000313" key="2">
    <source>
        <dbReference type="Proteomes" id="UP000823860"/>
    </source>
</evidence>
<comment type="caution">
    <text evidence="1">The sequence shown here is derived from an EMBL/GenBank/DDBJ whole genome shotgun (WGS) entry which is preliminary data.</text>
</comment>
<dbReference type="Gene3D" id="3.40.140.30">
    <property type="entry name" value="Hypothetical protein TM1506"/>
    <property type="match status" value="1"/>
</dbReference>
<dbReference type="Pfam" id="PF08973">
    <property type="entry name" value="TM1506"/>
    <property type="match status" value="1"/>
</dbReference>
<sequence length="141" mass="15760">MNSLIERLHAEGCSCVIRKGTEIRLFHRRGVIDLFELYENETDFMHGAQLADKVIGKGVAALVALGGMTEVYADLISTPALHVLHRAGIPTRFGQEVPYIINRKKDGRCPLETACDGLETPEEMLPAIRKFVDMLRTQPKK</sequence>
<proteinExistence type="predicted"/>
<dbReference type="InterPro" id="IPR015067">
    <property type="entry name" value="DUF1893_TM1506-like"/>
</dbReference>
<dbReference type="InterPro" id="IPR016193">
    <property type="entry name" value="Cytidine_deaminase-like"/>
</dbReference>